<feature type="compositionally biased region" description="Basic and acidic residues" evidence="2">
    <location>
        <begin position="60"/>
        <end position="87"/>
    </location>
</feature>
<feature type="compositionally biased region" description="Polar residues" evidence="2">
    <location>
        <begin position="328"/>
        <end position="344"/>
    </location>
</feature>
<feature type="compositionally biased region" description="Basic and acidic residues" evidence="2">
    <location>
        <begin position="160"/>
        <end position="184"/>
    </location>
</feature>
<dbReference type="AlphaFoldDB" id="A0A1I8FIW2"/>
<feature type="region of interest" description="Disordered" evidence="2">
    <location>
        <begin position="328"/>
        <end position="386"/>
    </location>
</feature>
<reference evidence="4" key="1">
    <citation type="submission" date="2016-11" db="UniProtKB">
        <authorList>
            <consortium name="WormBaseParasite"/>
        </authorList>
    </citation>
    <scope>IDENTIFICATION</scope>
</reference>
<accession>A0A1I8FIW2</accession>
<protein>
    <submittedName>
        <fullName evidence="4">ESCRT-II complex subunit VPS36</fullName>
    </submittedName>
</protein>
<dbReference type="InterPro" id="IPR035979">
    <property type="entry name" value="RBD_domain_sf"/>
</dbReference>
<evidence type="ECO:0000256" key="1">
    <source>
        <dbReference type="ARBA" id="ARBA00006190"/>
    </source>
</evidence>
<dbReference type="Proteomes" id="UP000095280">
    <property type="component" value="Unplaced"/>
</dbReference>
<evidence type="ECO:0000313" key="3">
    <source>
        <dbReference type="Proteomes" id="UP000095280"/>
    </source>
</evidence>
<name>A0A1I8FIW2_9PLAT</name>
<sequence>PGHVGFRTIIPTPTSDPFNTLFVARIDYDTTEAKLRREFETYGPIRTGGPRLTPSSSTSSDRDMHTAYKHAEGKKIERSPLDAEPRQNNKKLAPSPSRWRPGLDSARTAASRMPASGGIDPGTAIGTGIASGQSGPDPAVAVETGDGTGTRDGTATGIVDRNREQGPRQGQRDHHPGSERRPARPESISAIRADLPPPRSELFMDKHLFNLKLAAKDLERNAKQCDRSEAAERVKLRNAMLKGSMDAAQIHAENAIRQRNQALSYRRMGARIDAVTGSMSGVVKGMEAAMRSMNLEQMSKLMEKFEREFEHLDVQSRVMDDTMANASTLSTPQAEVDSLMQQSADEAGIELRQQLPDSGKAAPVGTSTVSSEQDELTQRLAALRHK</sequence>
<keyword evidence="3" id="KW-1185">Reference proteome</keyword>
<dbReference type="InterPro" id="IPR005024">
    <property type="entry name" value="Snf7_fam"/>
</dbReference>
<dbReference type="Gene3D" id="6.10.140.1230">
    <property type="match status" value="1"/>
</dbReference>
<evidence type="ECO:0000256" key="2">
    <source>
        <dbReference type="SAM" id="MobiDB-lite"/>
    </source>
</evidence>
<dbReference type="Gene3D" id="3.30.70.330">
    <property type="match status" value="1"/>
</dbReference>
<dbReference type="WBParaSite" id="maker-unitig_36664-snap-gene-0.6-mRNA-1">
    <property type="protein sequence ID" value="maker-unitig_36664-snap-gene-0.6-mRNA-1"/>
    <property type="gene ID" value="maker-unitig_36664-snap-gene-0.6"/>
</dbReference>
<dbReference type="GO" id="GO:0003676">
    <property type="term" value="F:nucleic acid binding"/>
    <property type="evidence" value="ECO:0007669"/>
    <property type="project" value="InterPro"/>
</dbReference>
<dbReference type="SUPFAM" id="SSF54928">
    <property type="entry name" value="RNA-binding domain, RBD"/>
    <property type="match status" value="1"/>
</dbReference>
<proteinExistence type="inferred from homology"/>
<feature type="region of interest" description="Disordered" evidence="2">
    <location>
        <begin position="39"/>
        <end position="199"/>
    </location>
</feature>
<dbReference type="GO" id="GO:0007034">
    <property type="term" value="P:vacuolar transport"/>
    <property type="evidence" value="ECO:0007669"/>
    <property type="project" value="InterPro"/>
</dbReference>
<comment type="similarity">
    <text evidence="1">Belongs to the SNF7 family.</text>
</comment>
<evidence type="ECO:0000313" key="4">
    <source>
        <dbReference type="WBParaSite" id="maker-unitig_36664-snap-gene-0.6-mRNA-1"/>
    </source>
</evidence>
<organism evidence="3 4">
    <name type="scientific">Macrostomum lignano</name>
    <dbReference type="NCBI Taxonomy" id="282301"/>
    <lineage>
        <taxon>Eukaryota</taxon>
        <taxon>Metazoa</taxon>
        <taxon>Spiralia</taxon>
        <taxon>Lophotrochozoa</taxon>
        <taxon>Platyhelminthes</taxon>
        <taxon>Rhabditophora</taxon>
        <taxon>Macrostomorpha</taxon>
        <taxon>Macrostomida</taxon>
        <taxon>Macrostomidae</taxon>
        <taxon>Macrostomum</taxon>
    </lineage>
</organism>
<dbReference type="InterPro" id="IPR012677">
    <property type="entry name" value="Nucleotide-bd_a/b_plait_sf"/>
</dbReference>
<dbReference type="PANTHER" id="PTHR10476">
    <property type="entry name" value="CHARGED MULTIVESICULAR BODY PROTEIN"/>
    <property type="match status" value="1"/>
</dbReference>